<gene>
    <name evidence="9" type="ORF">SAMN05443663_101666</name>
</gene>
<reference evidence="10" key="1">
    <citation type="submission" date="2016-11" db="EMBL/GenBank/DDBJ databases">
        <authorList>
            <person name="Varghese N."/>
            <person name="Submissions S."/>
        </authorList>
    </citation>
    <scope>NUCLEOTIDE SEQUENCE [LARGE SCALE GENOMIC DNA]</scope>
    <source>
        <strain evidence="10">DSM 17963</strain>
    </source>
</reference>
<dbReference type="AlphaFoldDB" id="A0A1M5FZH5"/>
<name>A0A1M5FZH5_9FLAO</name>
<sequence length="293" mass="33445">MTHITEENNEYWSISLSSIFAVLQKEYKIILLSTLFFLIISSVYIYITPKEYISVGKIMPEVSYKASNGIAGINQLLKKYNGNVDLFNTEITSPELYPEILNTTDFYDYILNKKVTTSLNKKMSFKSYYDLNLKNKAGIIQDIQNRIVINPVKKNNMVFVTAKMQDPIVAADIANFTMTYLIDYITKYRTEKSRQDLRFLENLIKNVEEDSSKNEAIKNEIQNSLSASVIQMKIKIQEDTPTIQVLQKPQIPAANSEPSIPKVFTGFILLGLCIGVAIAFLKNYKLDTNIVIK</sequence>
<feature type="coiled-coil region" evidence="6">
    <location>
        <begin position="190"/>
        <end position="220"/>
    </location>
</feature>
<dbReference type="PANTHER" id="PTHR32309:SF13">
    <property type="entry name" value="FERRIC ENTEROBACTIN TRANSPORT PROTEIN FEPE"/>
    <property type="match status" value="1"/>
</dbReference>
<dbReference type="GO" id="GO:0004713">
    <property type="term" value="F:protein tyrosine kinase activity"/>
    <property type="evidence" value="ECO:0007669"/>
    <property type="project" value="TreeGrafter"/>
</dbReference>
<evidence type="ECO:0000313" key="9">
    <source>
        <dbReference type="EMBL" id="SHF96940.1"/>
    </source>
</evidence>
<evidence type="ECO:0000259" key="8">
    <source>
        <dbReference type="Pfam" id="PF02706"/>
    </source>
</evidence>
<evidence type="ECO:0000256" key="6">
    <source>
        <dbReference type="SAM" id="Coils"/>
    </source>
</evidence>
<dbReference type="Pfam" id="PF02706">
    <property type="entry name" value="Wzz"/>
    <property type="match status" value="1"/>
</dbReference>
<comment type="subcellular location">
    <subcellularLocation>
        <location evidence="1">Cell membrane</location>
        <topology evidence="1">Multi-pass membrane protein</topology>
    </subcellularLocation>
</comment>
<dbReference type="RefSeq" id="WP_073413299.1">
    <property type="nucleotide sequence ID" value="NZ_FQWC01000001.1"/>
</dbReference>
<dbReference type="Proteomes" id="UP000184071">
    <property type="component" value="Unassembled WGS sequence"/>
</dbReference>
<dbReference type="InterPro" id="IPR050445">
    <property type="entry name" value="Bact_polysacc_biosynth/exp"/>
</dbReference>
<accession>A0A1M5FZH5</accession>
<evidence type="ECO:0000256" key="4">
    <source>
        <dbReference type="ARBA" id="ARBA00022989"/>
    </source>
</evidence>
<proteinExistence type="predicted"/>
<evidence type="ECO:0000256" key="2">
    <source>
        <dbReference type="ARBA" id="ARBA00022475"/>
    </source>
</evidence>
<feature type="transmembrane region" description="Helical" evidence="7">
    <location>
        <begin position="29"/>
        <end position="47"/>
    </location>
</feature>
<dbReference type="PANTHER" id="PTHR32309">
    <property type="entry name" value="TYROSINE-PROTEIN KINASE"/>
    <property type="match status" value="1"/>
</dbReference>
<dbReference type="OrthoDB" id="1522571at2"/>
<evidence type="ECO:0000256" key="5">
    <source>
        <dbReference type="ARBA" id="ARBA00023136"/>
    </source>
</evidence>
<dbReference type="InterPro" id="IPR003856">
    <property type="entry name" value="LPS_length_determ_N"/>
</dbReference>
<organism evidence="9 10">
    <name type="scientific">Flavobacterium defluvii</name>
    <dbReference type="NCBI Taxonomy" id="370979"/>
    <lineage>
        <taxon>Bacteria</taxon>
        <taxon>Pseudomonadati</taxon>
        <taxon>Bacteroidota</taxon>
        <taxon>Flavobacteriia</taxon>
        <taxon>Flavobacteriales</taxon>
        <taxon>Flavobacteriaceae</taxon>
        <taxon>Flavobacterium</taxon>
    </lineage>
</organism>
<dbReference type="GO" id="GO:0005886">
    <property type="term" value="C:plasma membrane"/>
    <property type="evidence" value="ECO:0007669"/>
    <property type="project" value="UniProtKB-SubCell"/>
</dbReference>
<keyword evidence="2" id="KW-1003">Cell membrane</keyword>
<evidence type="ECO:0000256" key="7">
    <source>
        <dbReference type="SAM" id="Phobius"/>
    </source>
</evidence>
<feature type="domain" description="Polysaccharide chain length determinant N-terminal" evidence="8">
    <location>
        <begin position="14"/>
        <end position="91"/>
    </location>
</feature>
<keyword evidence="4 7" id="KW-1133">Transmembrane helix</keyword>
<keyword evidence="3 7" id="KW-0812">Transmembrane</keyword>
<evidence type="ECO:0000256" key="3">
    <source>
        <dbReference type="ARBA" id="ARBA00022692"/>
    </source>
</evidence>
<feature type="transmembrane region" description="Helical" evidence="7">
    <location>
        <begin position="263"/>
        <end position="281"/>
    </location>
</feature>
<dbReference type="STRING" id="370979.SAMN05443663_101666"/>
<keyword evidence="6" id="KW-0175">Coiled coil</keyword>
<evidence type="ECO:0000313" key="10">
    <source>
        <dbReference type="Proteomes" id="UP000184071"/>
    </source>
</evidence>
<evidence type="ECO:0000256" key="1">
    <source>
        <dbReference type="ARBA" id="ARBA00004651"/>
    </source>
</evidence>
<keyword evidence="10" id="KW-1185">Reference proteome</keyword>
<dbReference type="EMBL" id="FQWC01000001">
    <property type="protein sequence ID" value="SHF96940.1"/>
    <property type="molecule type" value="Genomic_DNA"/>
</dbReference>
<protein>
    <submittedName>
        <fullName evidence="9">Chain length determinant protein</fullName>
    </submittedName>
</protein>
<keyword evidence="5 7" id="KW-0472">Membrane</keyword>